<evidence type="ECO:0000256" key="6">
    <source>
        <dbReference type="RuleBase" id="RU000418"/>
    </source>
</evidence>
<dbReference type="SUPFAM" id="SSF48592">
    <property type="entry name" value="GroEL equatorial domain-like"/>
    <property type="match status" value="1"/>
</dbReference>
<feature type="binding site" evidence="5">
    <location>
        <position position="501"/>
    </location>
    <ligand>
        <name>ATP</name>
        <dbReference type="ChEBI" id="CHEBI:30616"/>
    </ligand>
</feature>
<dbReference type="NCBIfam" id="NF009488">
    <property type="entry name" value="PRK12850.1"/>
    <property type="match status" value="1"/>
</dbReference>
<dbReference type="InterPro" id="IPR027413">
    <property type="entry name" value="GROEL-like_equatorial_sf"/>
</dbReference>
<dbReference type="EMBL" id="KY856940">
    <property type="protein sequence ID" value="ASO75861.1"/>
    <property type="molecule type" value="Genomic_DNA"/>
</dbReference>
<evidence type="ECO:0000256" key="5">
    <source>
        <dbReference type="HAMAP-Rule" id="MF_00600"/>
    </source>
</evidence>
<keyword evidence="4 5" id="KW-0143">Chaperone</keyword>
<sequence>MSKIILYQEDARRALERGMDILAEAVSVTLGPKGRNVVLERGIDPTKYGPPQIVNDGVTIAKEIELEDHIENTGVALIRQAASKTNDIAGDGTTTATVLAHAMVKQGMRNVAAGANPIAIKRGIEKATQFIISQIAEYSRPVEDTRSITQVASISAGNDDEVGQMIADAIEKVGREGVISLEEGKSTVTELELTEGMCFEKGFISPYFVSDTDRMEATQENPYILTTDKKISLVQQELVPILELVSKTSRPLLIIAEDVEKEALATLVVNKLRGIVNVVAVRAPGFGDRRKTMLEDIAILTGGQVISEDAGFSLETVQLDMLGQARRVTVTKEGTTIIAEGHEREVKSRCEQIRRQIEASESSYEREKLQERLAKLAGGVAVVKVGAATETEMKDKKLRLEDAINATKAAVEEGIVPGGGATLVHFIEDLGNWAEDNLDDDELIGAFIVQKSLASPMKRIIENTGINSSIIIEKIKNEDFSIGYNAAKGNIEDMYEAGIIDPAKVTRSGMQNAASIASMILTTECIVVDKKEEE</sequence>
<dbReference type="Gene3D" id="3.50.7.10">
    <property type="entry name" value="GroEL"/>
    <property type="match status" value="1"/>
</dbReference>
<dbReference type="SUPFAM" id="SSF52029">
    <property type="entry name" value="GroEL apical domain-like"/>
    <property type="match status" value="1"/>
</dbReference>
<keyword evidence="3 5" id="KW-0067">ATP-binding</keyword>
<dbReference type="PANTHER" id="PTHR45633">
    <property type="entry name" value="60 KDA HEAT SHOCK PROTEIN, MITOCHONDRIAL"/>
    <property type="match status" value="1"/>
</dbReference>
<dbReference type="GO" id="GO:0042026">
    <property type="term" value="P:protein refolding"/>
    <property type="evidence" value="ECO:0007669"/>
    <property type="project" value="UniProtKB-UniRule"/>
</dbReference>
<comment type="caution">
    <text evidence="5">Lacks conserved residue(s) required for the propagation of feature annotation.</text>
</comment>
<dbReference type="FunFam" id="3.50.7.10:FF:000001">
    <property type="entry name" value="60 kDa chaperonin"/>
    <property type="match status" value="1"/>
</dbReference>
<dbReference type="GO" id="GO:0016853">
    <property type="term" value="F:isomerase activity"/>
    <property type="evidence" value="ECO:0007669"/>
    <property type="project" value="UniProtKB-KW"/>
</dbReference>
<dbReference type="PRINTS" id="PR00298">
    <property type="entry name" value="CHAPERONIN60"/>
</dbReference>
<dbReference type="GO" id="GO:0051082">
    <property type="term" value="F:unfolded protein binding"/>
    <property type="evidence" value="ECO:0007669"/>
    <property type="project" value="UniProtKB-UniRule"/>
</dbReference>
<proteinExistence type="inferred from homology"/>
<comment type="subunit">
    <text evidence="5">Forms a cylinder of 14 subunits composed of two heptameric rings stacked back-to-back. Interacts with the co-chaperonin GroES.</text>
</comment>
<dbReference type="InterPro" id="IPR027409">
    <property type="entry name" value="GroEL-like_apical_dom_sf"/>
</dbReference>
<keyword evidence="2 5" id="KW-0547">Nucleotide-binding</keyword>
<geneLocation type="plastid" evidence="7"/>
<keyword evidence="5" id="KW-0413">Isomerase</keyword>
<dbReference type="EC" id="5.6.1.7" evidence="5"/>
<dbReference type="NCBIfam" id="TIGR02348">
    <property type="entry name" value="GroEL"/>
    <property type="match status" value="1"/>
</dbReference>
<dbReference type="PROSITE" id="PS00296">
    <property type="entry name" value="CHAPERONINS_CPN60"/>
    <property type="match status" value="1"/>
</dbReference>
<dbReference type="InterPro" id="IPR027410">
    <property type="entry name" value="TCP-1-like_intermed_sf"/>
</dbReference>
<dbReference type="NCBIfam" id="NF009489">
    <property type="entry name" value="PRK12851.1"/>
    <property type="match status" value="1"/>
</dbReference>
<dbReference type="InterPro" id="IPR002423">
    <property type="entry name" value="Cpn60/GroEL/TCP-1"/>
</dbReference>
<organism evidence="7">
    <name type="scientific">Storeatula sp. CCMP1868</name>
    <dbReference type="NCBI Taxonomy" id="195070"/>
    <lineage>
        <taxon>Eukaryota</taxon>
        <taxon>Cryptophyceae</taxon>
        <taxon>Pyrenomonadales</taxon>
        <taxon>Pyrenomonadaceae</taxon>
        <taxon>Storeatula</taxon>
    </lineage>
</organism>
<comment type="function">
    <text evidence="5">Together with its co-chaperonin GroES, plays an essential role in assisting protein folding. The GroEL-GroES system forms a nano-cage that allows encapsulation of the non-native substrate proteins and provides a physical environment optimized to promote and accelerate protein folding.</text>
</comment>
<dbReference type="SUPFAM" id="SSF54849">
    <property type="entry name" value="GroEL-intermediate domain like"/>
    <property type="match status" value="1"/>
</dbReference>
<dbReference type="CDD" id="cd03344">
    <property type="entry name" value="GroEL"/>
    <property type="match status" value="1"/>
</dbReference>
<evidence type="ECO:0000256" key="3">
    <source>
        <dbReference type="ARBA" id="ARBA00022840"/>
    </source>
</evidence>
<accession>A0A222AHL7</accession>
<reference evidence="7" key="1">
    <citation type="journal article" date="2017" name="Genome Biol. Evol.">
        <title>Evolutionary Dynamics of Cryptophyte Plastid Genomes.</title>
        <authorList>
            <person name="Kim J.I."/>
            <person name="Moore C.E."/>
            <person name="Archibald J.M."/>
            <person name="Bhattacharya D."/>
            <person name="Yi G."/>
            <person name="Yoon H.S."/>
            <person name="Shin W."/>
        </authorList>
    </citation>
    <scope>NUCLEOTIDE SEQUENCE</scope>
    <source>
        <strain evidence="7">CCMP1868</strain>
    </source>
</reference>
<dbReference type="NCBIfam" id="NF009487">
    <property type="entry name" value="PRK12849.1"/>
    <property type="match status" value="1"/>
</dbReference>
<evidence type="ECO:0000256" key="4">
    <source>
        <dbReference type="ARBA" id="ARBA00023186"/>
    </source>
</evidence>
<dbReference type="Pfam" id="PF00118">
    <property type="entry name" value="Cpn60_TCP1"/>
    <property type="match status" value="1"/>
</dbReference>
<feature type="binding site" evidence="5">
    <location>
        <position position="419"/>
    </location>
    <ligand>
        <name>ATP</name>
        <dbReference type="ChEBI" id="CHEBI:30616"/>
    </ligand>
</feature>
<dbReference type="Gene3D" id="3.30.260.10">
    <property type="entry name" value="TCP-1-like chaperonin intermediate domain"/>
    <property type="match status" value="1"/>
</dbReference>
<dbReference type="NCBIfam" id="NF000592">
    <property type="entry name" value="PRK00013.1"/>
    <property type="match status" value="1"/>
</dbReference>
<dbReference type="GO" id="GO:0140662">
    <property type="term" value="F:ATP-dependent protein folding chaperone"/>
    <property type="evidence" value="ECO:0007669"/>
    <property type="project" value="InterPro"/>
</dbReference>
<evidence type="ECO:0000313" key="7">
    <source>
        <dbReference type="EMBL" id="ASO75861.1"/>
    </source>
</evidence>
<gene>
    <name evidence="5 7" type="primary">groEL</name>
    <name evidence="5" type="synonym">groL</name>
</gene>
<dbReference type="InterPro" id="IPR018370">
    <property type="entry name" value="Chaperonin_Cpn60_CS"/>
</dbReference>
<evidence type="ECO:0000256" key="1">
    <source>
        <dbReference type="ARBA" id="ARBA00006607"/>
    </source>
</evidence>
<name>A0A222AHL7_9CRYP</name>
<feature type="binding site" evidence="5">
    <location>
        <begin position="29"/>
        <end position="32"/>
    </location>
    <ligand>
        <name>ATP</name>
        <dbReference type="ChEBI" id="CHEBI:30616"/>
    </ligand>
</feature>
<feature type="binding site" evidence="5">
    <location>
        <begin position="91"/>
        <end position="95"/>
    </location>
    <ligand>
        <name>ATP</name>
        <dbReference type="ChEBI" id="CHEBI:30616"/>
    </ligand>
</feature>
<feature type="binding site" evidence="5">
    <location>
        <begin position="485"/>
        <end position="487"/>
    </location>
    <ligand>
        <name>ATP</name>
        <dbReference type="ChEBI" id="CHEBI:30616"/>
    </ligand>
</feature>
<comment type="similarity">
    <text evidence="1 5 6">Belongs to the chaperonin (HSP60) family.</text>
</comment>
<keyword evidence="7" id="KW-0934">Plastid</keyword>
<evidence type="ECO:0000256" key="2">
    <source>
        <dbReference type="ARBA" id="ARBA00022741"/>
    </source>
</evidence>
<dbReference type="GO" id="GO:0005524">
    <property type="term" value="F:ATP binding"/>
    <property type="evidence" value="ECO:0007669"/>
    <property type="project" value="UniProtKB-UniRule"/>
</dbReference>
<dbReference type="AlphaFoldDB" id="A0A222AHL7"/>
<dbReference type="HAMAP" id="MF_00600">
    <property type="entry name" value="CH60"/>
    <property type="match status" value="1"/>
</dbReference>
<dbReference type="InterPro" id="IPR001844">
    <property type="entry name" value="Cpn60/GroEL"/>
</dbReference>
<dbReference type="Gene3D" id="1.10.560.10">
    <property type="entry name" value="GroEL-like equatorial domain"/>
    <property type="match status" value="1"/>
</dbReference>
<protein>
    <recommendedName>
        <fullName evidence="5">Chaperonin GroEL</fullName>
        <ecNumber evidence="5">5.6.1.7</ecNumber>
    </recommendedName>
    <alternativeName>
        <fullName evidence="5">60 kDa chaperonin</fullName>
    </alternativeName>
    <alternativeName>
        <fullName evidence="5">Chaperonin-60</fullName>
        <shortName evidence="5">Cpn60</shortName>
    </alternativeName>
</protein>